<feature type="transmembrane region" description="Helical" evidence="10">
    <location>
        <begin position="333"/>
        <end position="356"/>
    </location>
</feature>
<dbReference type="PROSITE" id="PS50850">
    <property type="entry name" value="MFS"/>
    <property type="match status" value="1"/>
</dbReference>
<dbReference type="Proteomes" id="UP000051086">
    <property type="component" value="Unassembled WGS sequence"/>
</dbReference>
<comment type="function">
    <text evidence="1">Resistance to tetracycline by an active tetracycline efflux. This is an energy-dependent process that decreases the accumulation of the antibiotic in whole cells. This protein functions as a metal-tetracycline/H(+) antiporter.</text>
</comment>
<reference evidence="12 14" key="2">
    <citation type="submission" date="2015-09" db="EMBL/GenBank/DDBJ databases">
        <authorList>
            <person name="Rodrigo-Torres L."/>
            <person name="Arahal D.R."/>
        </authorList>
    </citation>
    <scope>NUCLEOTIDE SEQUENCE [LARGE SCALE GENOMIC DNA]</scope>
    <source>
        <strain evidence="12 14">CECT 5118</strain>
    </source>
</reference>
<protein>
    <recommendedName>
        <fullName evidence="10">Bcr/CflA family efflux transporter</fullName>
    </recommendedName>
</protein>
<feature type="transmembrane region" description="Helical" evidence="10">
    <location>
        <begin position="100"/>
        <end position="120"/>
    </location>
</feature>
<evidence type="ECO:0000313" key="14">
    <source>
        <dbReference type="Proteomes" id="UP000051086"/>
    </source>
</evidence>
<evidence type="ECO:0000256" key="3">
    <source>
        <dbReference type="ARBA" id="ARBA00006236"/>
    </source>
</evidence>
<feature type="transmembrane region" description="Helical" evidence="10">
    <location>
        <begin position="40"/>
        <end position="63"/>
    </location>
</feature>
<gene>
    <name evidence="13" type="primary">bcr_2</name>
    <name evidence="12" type="ORF">TL5118_03439</name>
    <name evidence="13" type="ORF">TL5120_02679</name>
</gene>
<dbReference type="InterPro" id="IPR036259">
    <property type="entry name" value="MFS_trans_sf"/>
</dbReference>
<dbReference type="Gene3D" id="1.20.1720.10">
    <property type="entry name" value="Multidrug resistance protein D"/>
    <property type="match status" value="1"/>
</dbReference>
<feature type="domain" description="Major facilitator superfamily (MFS) profile" evidence="11">
    <location>
        <begin position="9"/>
        <end position="392"/>
    </location>
</feature>
<dbReference type="AlphaFoldDB" id="A0A0P1FMF8"/>
<dbReference type="PRINTS" id="PR01035">
    <property type="entry name" value="TCRTETA"/>
</dbReference>
<dbReference type="CDD" id="cd17320">
    <property type="entry name" value="MFS_MdfA_MDR_like"/>
    <property type="match status" value="1"/>
</dbReference>
<dbReference type="PROSITE" id="PS00216">
    <property type="entry name" value="SUGAR_TRANSPORT_1"/>
    <property type="match status" value="1"/>
</dbReference>
<dbReference type="InterPro" id="IPR001958">
    <property type="entry name" value="Tet-R_TetA/multi-R_MdtG-like"/>
</dbReference>
<dbReference type="GO" id="GO:1990961">
    <property type="term" value="P:xenobiotic detoxification by transmembrane export across the plasma membrane"/>
    <property type="evidence" value="ECO:0007669"/>
    <property type="project" value="InterPro"/>
</dbReference>
<feature type="transmembrane region" description="Helical" evidence="10">
    <location>
        <begin position="275"/>
        <end position="299"/>
    </location>
</feature>
<comment type="subcellular location">
    <subcellularLocation>
        <location evidence="10">Cell inner membrane</location>
        <topology evidence="10">Multi-pass membrane protein</topology>
    </subcellularLocation>
    <subcellularLocation>
        <location evidence="2">Cell membrane</location>
        <topology evidence="2">Multi-pass membrane protein</topology>
    </subcellularLocation>
</comment>
<dbReference type="RefSeq" id="WP_058244052.1">
    <property type="nucleotide sequence ID" value="NZ_CYSB01000040.1"/>
</dbReference>
<feature type="transmembrane region" description="Helical" evidence="10">
    <location>
        <begin position="163"/>
        <end position="182"/>
    </location>
</feature>
<evidence type="ECO:0000256" key="4">
    <source>
        <dbReference type="ARBA" id="ARBA00007520"/>
    </source>
</evidence>
<evidence type="ECO:0000313" key="12">
    <source>
        <dbReference type="EMBL" id="CUH69476.1"/>
    </source>
</evidence>
<proteinExistence type="inferred from homology"/>
<keyword evidence="9 10" id="KW-0472">Membrane</keyword>
<keyword evidence="14" id="KW-1185">Reference proteome</keyword>
<feature type="transmembrane region" description="Helical" evidence="10">
    <location>
        <begin position="368"/>
        <end position="388"/>
    </location>
</feature>
<dbReference type="InterPro" id="IPR005829">
    <property type="entry name" value="Sugar_transporter_CS"/>
</dbReference>
<name>A0A0P1FMF8_9RHOB</name>
<evidence type="ECO:0000256" key="10">
    <source>
        <dbReference type="RuleBase" id="RU365088"/>
    </source>
</evidence>
<keyword evidence="7 10" id="KW-0812">Transmembrane</keyword>
<feature type="transmembrane region" description="Helical" evidence="10">
    <location>
        <begin position="240"/>
        <end position="263"/>
    </location>
</feature>
<evidence type="ECO:0000256" key="6">
    <source>
        <dbReference type="ARBA" id="ARBA00022475"/>
    </source>
</evidence>
<feature type="transmembrane region" description="Helical" evidence="10">
    <location>
        <begin position="203"/>
        <end position="228"/>
    </location>
</feature>
<dbReference type="SUPFAM" id="SSF103473">
    <property type="entry name" value="MFS general substrate transporter"/>
    <property type="match status" value="1"/>
</dbReference>
<evidence type="ECO:0000313" key="13">
    <source>
        <dbReference type="EMBL" id="CUH72879.1"/>
    </source>
</evidence>
<sequence length="395" mass="40763">MAPATSKPHLVTLILLTSVAVMSLNIFLPSLGGIAEEFGVSYTLVALSISAFLLVSAVLQLIMGPLSDRYGRRPVLLVGLVVFVIASLGCALSQDVWAFLGFRMLQGGVVSGMVLGRAIVRDVYAPQEAAKRIAQIGAAMALAPLIAPLVGGILDSLFGWRSVFYLLALSGAAVFVLCWADLGETNQLKQASFAAQFRAYPEVLRSGSFWAYSGVLVFSLGGFYAYLAGAPLVGEEIFDLSTATVGLMMGATAVGFLMGNLVTTRLGARFGSLRLILWGRWLSMLGCLLAALLMALGLLHPGVMFAGAVALGLGNGLTLPGANVGVMNVAPHLAGSASGLSGAVGVVIGAVLTPLVSTLVAGENGAEMLMLSMAACGALALLSAWKVAQLERQSA</sequence>
<organism evidence="13 15">
    <name type="scientific">Thalassovita autumnalis</name>
    <dbReference type="NCBI Taxonomy" id="2072972"/>
    <lineage>
        <taxon>Bacteria</taxon>
        <taxon>Pseudomonadati</taxon>
        <taxon>Pseudomonadota</taxon>
        <taxon>Alphaproteobacteria</taxon>
        <taxon>Rhodobacterales</taxon>
        <taxon>Roseobacteraceae</taxon>
        <taxon>Thalassovita</taxon>
    </lineage>
</organism>
<dbReference type="OrthoDB" id="9800416at2"/>
<keyword evidence="10" id="KW-0997">Cell inner membrane</keyword>
<dbReference type="EMBL" id="CYSB01000040">
    <property type="protein sequence ID" value="CUH69476.1"/>
    <property type="molecule type" value="Genomic_DNA"/>
</dbReference>
<evidence type="ECO:0000313" key="15">
    <source>
        <dbReference type="Proteomes" id="UP000051887"/>
    </source>
</evidence>
<keyword evidence="6" id="KW-1003">Cell membrane</keyword>
<evidence type="ECO:0000256" key="8">
    <source>
        <dbReference type="ARBA" id="ARBA00022989"/>
    </source>
</evidence>
<dbReference type="GO" id="GO:0042910">
    <property type="term" value="F:xenobiotic transmembrane transporter activity"/>
    <property type="evidence" value="ECO:0007669"/>
    <property type="project" value="InterPro"/>
</dbReference>
<evidence type="ECO:0000256" key="5">
    <source>
        <dbReference type="ARBA" id="ARBA00022448"/>
    </source>
</evidence>
<dbReference type="GO" id="GO:0005886">
    <property type="term" value="C:plasma membrane"/>
    <property type="evidence" value="ECO:0007669"/>
    <property type="project" value="UniProtKB-SubCell"/>
</dbReference>
<accession>A0A0P1FMF8</accession>
<dbReference type="Pfam" id="PF07690">
    <property type="entry name" value="MFS_1"/>
    <property type="match status" value="1"/>
</dbReference>
<dbReference type="InterPro" id="IPR020846">
    <property type="entry name" value="MFS_dom"/>
</dbReference>
<feature type="transmembrane region" description="Helical" evidence="10">
    <location>
        <begin position="132"/>
        <end position="151"/>
    </location>
</feature>
<evidence type="ECO:0000256" key="2">
    <source>
        <dbReference type="ARBA" id="ARBA00004651"/>
    </source>
</evidence>
<reference evidence="13 15" key="1">
    <citation type="submission" date="2015-09" db="EMBL/GenBank/DDBJ databases">
        <authorList>
            <consortium name="Swine Surveillance"/>
        </authorList>
    </citation>
    <scope>NUCLEOTIDE SEQUENCE [LARGE SCALE GENOMIC DNA]</scope>
    <source>
        <strain evidence="13 15">5120</strain>
    </source>
</reference>
<keyword evidence="5 10" id="KW-0813">Transport</keyword>
<feature type="transmembrane region" description="Helical" evidence="10">
    <location>
        <begin position="305"/>
        <end position="326"/>
    </location>
</feature>
<evidence type="ECO:0000256" key="1">
    <source>
        <dbReference type="ARBA" id="ARBA00003279"/>
    </source>
</evidence>
<dbReference type="InterPro" id="IPR011701">
    <property type="entry name" value="MFS"/>
</dbReference>
<dbReference type="Proteomes" id="UP000051887">
    <property type="component" value="Unassembled WGS sequence"/>
</dbReference>
<dbReference type="InterPro" id="IPR004812">
    <property type="entry name" value="Efflux_drug-R_Bcr/CmlA"/>
</dbReference>
<feature type="transmembrane region" description="Helical" evidence="10">
    <location>
        <begin position="75"/>
        <end position="94"/>
    </location>
</feature>
<dbReference type="EMBL" id="CYSC01000035">
    <property type="protein sequence ID" value="CUH72879.1"/>
    <property type="molecule type" value="Genomic_DNA"/>
</dbReference>
<evidence type="ECO:0000259" key="11">
    <source>
        <dbReference type="PROSITE" id="PS50850"/>
    </source>
</evidence>
<evidence type="ECO:0000256" key="9">
    <source>
        <dbReference type="ARBA" id="ARBA00023136"/>
    </source>
</evidence>
<feature type="transmembrane region" description="Helical" evidence="10">
    <location>
        <begin position="9"/>
        <end position="28"/>
    </location>
</feature>
<comment type="similarity">
    <text evidence="3 10">Belongs to the major facilitator superfamily. Bcr/CmlA family.</text>
</comment>
<dbReference type="PANTHER" id="PTHR23502">
    <property type="entry name" value="MAJOR FACILITATOR SUPERFAMILY"/>
    <property type="match status" value="1"/>
</dbReference>
<dbReference type="NCBIfam" id="TIGR00710">
    <property type="entry name" value="efflux_Bcr_CflA"/>
    <property type="match status" value="1"/>
</dbReference>
<comment type="similarity">
    <text evidence="4">Belongs to the major facilitator superfamily. TCR/Tet family.</text>
</comment>
<dbReference type="PANTHER" id="PTHR23502:SF132">
    <property type="entry name" value="POLYAMINE TRANSPORTER 2-RELATED"/>
    <property type="match status" value="1"/>
</dbReference>
<evidence type="ECO:0000256" key="7">
    <source>
        <dbReference type="ARBA" id="ARBA00022692"/>
    </source>
</evidence>
<keyword evidence="8 10" id="KW-1133">Transmembrane helix</keyword>